<dbReference type="EMBL" id="VDEP01000321">
    <property type="protein sequence ID" value="KAA1103644.1"/>
    <property type="molecule type" value="Genomic_DNA"/>
</dbReference>
<reference evidence="2 3" key="1">
    <citation type="submission" date="2019-05" db="EMBL/GenBank/DDBJ databases">
        <title>Emergence of the Ug99 lineage of the wheat stem rust pathogen through somatic hybridization.</title>
        <authorList>
            <person name="Li F."/>
            <person name="Upadhyaya N.M."/>
            <person name="Sperschneider J."/>
            <person name="Matny O."/>
            <person name="Nguyen-Phuc H."/>
            <person name="Mago R."/>
            <person name="Raley C."/>
            <person name="Miller M.E."/>
            <person name="Silverstein K.A.T."/>
            <person name="Henningsen E."/>
            <person name="Hirsch C.D."/>
            <person name="Visser B."/>
            <person name="Pretorius Z.A."/>
            <person name="Steffenson B.J."/>
            <person name="Schwessinger B."/>
            <person name="Dodds P.N."/>
            <person name="Figueroa M."/>
        </authorList>
    </citation>
    <scope>NUCLEOTIDE SEQUENCE [LARGE SCALE GENOMIC DNA]</scope>
    <source>
        <strain evidence="2 3">Ug99</strain>
    </source>
</reference>
<comment type="caution">
    <text evidence="2">The sequence shown here is derived from an EMBL/GenBank/DDBJ whole genome shotgun (WGS) entry which is preliminary data.</text>
</comment>
<evidence type="ECO:0000313" key="2">
    <source>
        <dbReference type="EMBL" id="KAA1103644.1"/>
    </source>
</evidence>
<evidence type="ECO:0000256" key="1">
    <source>
        <dbReference type="SAM" id="MobiDB-lite"/>
    </source>
</evidence>
<proteinExistence type="predicted"/>
<protein>
    <submittedName>
        <fullName evidence="2">Uncharacterized protein</fullName>
    </submittedName>
</protein>
<gene>
    <name evidence="2" type="ORF">PGTUg99_000814</name>
</gene>
<dbReference type="Proteomes" id="UP000325313">
    <property type="component" value="Unassembled WGS sequence"/>
</dbReference>
<feature type="compositionally biased region" description="Polar residues" evidence="1">
    <location>
        <begin position="45"/>
        <end position="55"/>
    </location>
</feature>
<sequence>MSSRGITILSPQTEPGLHTPWRHLNGFLADLFRTTRIGLSRSKLTQAKSLSSTGSEAPPVKATMKNGRRAGMNASTGSHPKIRLSNPSTTVGFVERLPTTDCGPQLYHPSNSKGSISGALCKLNVVTLTINLRRRPRKSW</sequence>
<accession>A0A5B0PSC6</accession>
<feature type="region of interest" description="Disordered" evidence="1">
    <location>
        <begin position="45"/>
        <end position="87"/>
    </location>
</feature>
<organism evidence="2 3">
    <name type="scientific">Puccinia graminis f. sp. tritici</name>
    <dbReference type="NCBI Taxonomy" id="56615"/>
    <lineage>
        <taxon>Eukaryota</taxon>
        <taxon>Fungi</taxon>
        <taxon>Dikarya</taxon>
        <taxon>Basidiomycota</taxon>
        <taxon>Pucciniomycotina</taxon>
        <taxon>Pucciniomycetes</taxon>
        <taxon>Pucciniales</taxon>
        <taxon>Pucciniaceae</taxon>
        <taxon>Puccinia</taxon>
    </lineage>
</organism>
<evidence type="ECO:0000313" key="3">
    <source>
        <dbReference type="Proteomes" id="UP000325313"/>
    </source>
</evidence>
<name>A0A5B0PSC6_PUCGR</name>
<dbReference type="AlphaFoldDB" id="A0A5B0PSC6"/>